<name>A0A0A8YBB2_ARUDO</name>
<sequence>MLCEMKCMEWVSSHCRVSCLCFFHLKSKKPPNAEPRSMMLARTEKRAISLLERPLLKFALAPQIGKSWMELFDETQRPGLKRRSYASVCKDAGISPVS</sequence>
<dbReference type="EMBL" id="GBRH01274624">
    <property type="protein sequence ID" value="JAD23271.1"/>
    <property type="molecule type" value="Transcribed_RNA"/>
</dbReference>
<proteinExistence type="predicted"/>
<evidence type="ECO:0000313" key="1">
    <source>
        <dbReference type="EMBL" id="JAD23271.1"/>
    </source>
</evidence>
<dbReference type="AlphaFoldDB" id="A0A0A8YBB2"/>
<organism evidence="1">
    <name type="scientific">Arundo donax</name>
    <name type="common">Giant reed</name>
    <name type="synonym">Donax arundinaceus</name>
    <dbReference type="NCBI Taxonomy" id="35708"/>
    <lineage>
        <taxon>Eukaryota</taxon>
        <taxon>Viridiplantae</taxon>
        <taxon>Streptophyta</taxon>
        <taxon>Embryophyta</taxon>
        <taxon>Tracheophyta</taxon>
        <taxon>Spermatophyta</taxon>
        <taxon>Magnoliopsida</taxon>
        <taxon>Liliopsida</taxon>
        <taxon>Poales</taxon>
        <taxon>Poaceae</taxon>
        <taxon>PACMAD clade</taxon>
        <taxon>Arundinoideae</taxon>
        <taxon>Arundineae</taxon>
        <taxon>Arundo</taxon>
    </lineage>
</organism>
<reference evidence="1" key="1">
    <citation type="submission" date="2014-09" db="EMBL/GenBank/DDBJ databases">
        <authorList>
            <person name="Magalhaes I.L.F."/>
            <person name="Oliveira U."/>
            <person name="Santos F.R."/>
            <person name="Vidigal T.H.D.A."/>
            <person name="Brescovit A.D."/>
            <person name="Santos A.J."/>
        </authorList>
    </citation>
    <scope>NUCLEOTIDE SEQUENCE</scope>
    <source>
        <tissue evidence="1">Shoot tissue taken approximately 20 cm above the soil surface</tissue>
    </source>
</reference>
<accession>A0A0A8YBB2</accession>
<protein>
    <submittedName>
        <fullName evidence="1">Uncharacterized protein</fullName>
    </submittedName>
</protein>
<reference evidence="1" key="2">
    <citation type="journal article" date="2015" name="Data Brief">
        <title>Shoot transcriptome of the giant reed, Arundo donax.</title>
        <authorList>
            <person name="Barrero R.A."/>
            <person name="Guerrero F.D."/>
            <person name="Moolhuijzen P."/>
            <person name="Goolsby J.A."/>
            <person name="Tidwell J."/>
            <person name="Bellgard S.E."/>
            <person name="Bellgard M.I."/>
        </authorList>
    </citation>
    <scope>NUCLEOTIDE SEQUENCE</scope>
    <source>
        <tissue evidence="1">Shoot tissue taken approximately 20 cm above the soil surface</tissue>
    </source>
</reference>